<name>A0A6H5GR20_9HEMI</name>
<proteinExistence type="predicted"/>
<reference evidence="1 2" key="1">
    <citation type="submission" date="2020-02" db="EMBL/GenBank/DDBJ databases">
        <authorList>
            <person name="Ferguson B K."/>
        </authorList>
    </citation>
    <scope>NUCLEOTIDE SEQUENCE [LARGE SCALE GENOMIC DNA]</scope>
</reference>
<gene>
    <name evidence="1" type="ORF">NTEN_LOCUS10378</name>
</gene>
<evidence type="ECO:0000313" key="2">
    <source>
        <dbReference type="Proteomes" id="UP000479000"/>
    </source>
</evidence>
<organism evidence="1 2">
    <name type="scientific">Nesidiocoris tenuis</name>
    <dbReference type="NCBI Taxonomy" id="355587"/>
    <lineage>
        <taxon>Eukaryota</taxon>
        <taxon>Metazoa</taxon>
        <taxon>Ecdysozoa</taxon>
        <taxon>Arthropoda</taxon>
        <taxon>Hexapoda</taxon>
        <taxon>Insecta</taxon>
        <taxon>Pterygota</taxon>
        <taxon>Neoptera</taxon>
        <taxon>Paraneoptera</taxon>
        <taxon>Hemiptera</taxon>
        <taxon>Heteroptera</taxon>
        <taxon>Panheteroptera</taxon>
        <taxon>Cimicomorpha</taxon>
        <taxon>Miridae</taxon>
        <taxon>Dicyphina</taxon>
        <taxon>Nesidiocoris</taxon>
    </lineage>
</organism>
<keyword evidence="2" id="KW-1185">Reference proteome</keyword>
<sequence>MAIFVCINFSEFASERAARRLHIRTRIWPRTWLFRFYRMRQIPSVDFSCFGNFSTTHKIDRSGLPIRRRRQIIAHTQKIFFKEQCRCVVETSCAPISVTPLTYAAGGHRPTRSDVTKFIAYKY</sequence>
<dbReference type="AlphaFoldDB" id="A0A6H5GR20"/>
<evidence type="ECO:0000313" key="1">
    <source>
        <dbReference type="EMBL" id="CAB0004901.1"/>
    </source>
</evidence>
<protein>
    <submittedName>
        <fullName evidence="1">Uncharacterized protein</fullName>
    </submittedName>
</protein>
<dbReference type="EMBL" id="CADCXU010015524">
    <property type="protein sequence ID" value="CAB0004901.1"/>
    <property type="molecule type" value="Genomic_DNA"/>
</dbReference>
<accession>A0A6H5GR20</accession>
<dbReference type="Proteomes" id="UP000479000">
    <property type="component" value="Unassembled WGS sequence"/>
</dbReference>